<organism evidence="2 3">
    <name type="scientific">Halogeometricum rufum</name>
    <dbReference type="NCBI Taxonomy" id="553469"/>
    <lineage>
        <taxon>Archaea</taxon>
        <taxon>Methanobacteriati</taxon>
        <taxon>Methanobacteriota</taxon>
        <taxon>Stenosarchaea group</taxon>
        <taxon>Halobacteria</taxon>
        <taxon>Halobacteriales</taxon>
        <taxon>Haloferacaceae</taxon>
        <taxon>Halogeometricum</taxon>
    </lineage>
</organism>
<reference evidence="3" key="1">
    <citation type="submission" date="2016-10" db="EMBL/GenBank/DDBJ databases">
        <authorList>
            <person name="Varghese N."/>
            <person name="Submissions S."/>
        </authorList>
    </citation>
    <scope>NUCLEOTIDE SEQUENCE [LARGE SCALE GENOMIC DNA]</scope>
    <source>
        <strain evidence="3">CGMCC 1.7736</strain>
    </source>
</reference>
<name>A0A1I6HSW7_9EURY</name>
<keyword evidence="1" id="KW-0812">Transmembrane</keyword>
<dbReference type="InterPro" id="IPR058341">
    <property type="entry name" value="DUF8028"/>
</dbReference>
<protein>
    <submittedName>
        <fullName evidence="2">Uncharacterized protein</fullName>
    </submittedName>
</protein>
<gene>
    <name evidence="2" type="ORF">SAMN04487947_2450</name>
</gene>
<keyword evidence="3" id="KW-1185">Reference proteome</keyword>
<accession>A0A1I6HSW7</accession>
<keyword evidence="1" id="KW-0472">Membrane</keyword>
<dbReference type="OrthoDB" id="340775at2157"/>
<feature type="transmembrane region" description="Helical" evidence="1">
    <location>
        <begin position="66"/>
        <end position="85"/>
    </location>
</feature>
<sequence length="94" mass="10174">MSNSSSTVPHERFARLREVIATTPNTVRFGLKLVAYPIQFVAFWLAVALPFLYLPLLHGGLRGGQATVFGSLLAVNVAALVIGHGHSSDETENR</sequence>
<dbReference type="Proteomes" id="UP000198531">
    <property type="component" value="Unassembled WGS sequence"/>
</dbReference>
<evidence type="ECO:0000256" key="1">
    <source>
        <dbReference type="SAM" id="Phobius"/>
    </source>
</evidence>
<feature type="transmembrane region" description="Helical" evidence="1">
    <location>
        <begin position="34"/>
        <end position="54"/>
    </location>
</feature>
<proteinExistence type="predicted"/>
<evidence type="ECO:0000313" key="3">
    <source>
        <dbReference type="Proteomes" id="UP000198531"/>
    </source>
</evidence>
<evidence type="ECO:0000313" key="2">
    <source>
        <dbReference type="EMBL" id="SFR57529.1"/>
    </source>
</evidence>
<dbReference type="Pfam" id="PF26071">
    <property type="entry name" value="DUF8028"/>
    <property type="match status" value="1"/>
</dbReference>
<dbReference type="EMBL" id="FOYT01000002">
    <property type="protein sequence ID" value="SFR57529.1"/>
    <property type="molecule type" value="Genomic_DNA"/>
</dbReference>
<keyword evidence="1" id="KW-1133">Transmembrane helix</keyword>
<dbReference type="AlphaFoldDB" id="A0A1I6HSW7"/>